<dbReference type="RefSeq" id="WP_377067280.1">
    <property type="nucleotide sequence ID" value="NZ_JBHSJJ010000014.1"/>
</dbReference>
<comment type="caution">
    <text evidence="1">The sequence shown here is derived from an EMBL/GenBank/DDBJ whole genome shotgun (WGS) entry which is preliminary data.</text>
</comment>
<protein>
    <submittedName>
        <fullName evidence="1">Uncharacterized protein</fullName>
    </submittedName>
</protein>
<accession>A0ABV9T5B6</accession>
<proteinExistence type="predicted"/>
<name>A0ABV9T5B6_9BACT</name>
<dbReference type="EMBL" id="JBHSJJ010000014">
    <property type="protein sequence ID" value="MFC4873929.1"/>
    <property type="molecule type" value="Genomic_DNA"/>
</dbReference>
<organism evidence="1 2">
    <name type="scientific">Negadavirga shengliensis</name>
    <dbReference type="NCBI Taxonomy" id="1389218"/>
    <lineage>
        <taxon>Bacteria</taxon>
        <taxon>Pseudomonadati</taxon>
        <taxon>Bacteroidota</taxon>
        <taxon>Cytophagia</taxon>
        <taxon>Cytophagales</taxon>
        <taxon>Cyclobacteriaceae</taxon>
        <taxon>Negadavirga</taxon>
    </lineage>
</organism>
<dbReference type="Proteomes" id="UP001595818">
    <property type="component" value="Unassembled WGS sequence"/>
</dbReference>
<dbReference type="Gene3D" id="2.30.29.80">
    <property type="match status" value="6"/>
</dbReference>
<reference evidence="2" key="1">
    <citation type="journal article" date="2019" name="Int. J. Syst. Evol. Microbiol.">
        <title>The Global Catalogue of Microorganisms (GCM) 10K type strain sequencing project: providing services to taxonomists for standard genome sequencing and annotation.</title>
        <authorList>
            <consortium name="The Broad Institute Genomics Platform"/>
            <consortium name="The Broad Institute Genome Sequencing Center for Infectious Disease"/>
            <person name="Wu L."/>
            <person name="Ma J."/>
        </authorList>
    </citation>
    <scope>NUCLEOTIDE SEQUENCE [LARGE SCALE GENOMIC DNA]</scope>
    <source>
        <strain evidence="2">CGMCC 4.7466</strain>
    </source>
</reference>
<gene>
    <name evidence="1" type="ORF">ACFPFU_19650</name>
</gene>
<sequence length="2218" mass="252820">MPQHITIPKDNSSFPSYLDWQQLRTAGIEHIENLGSDIWTDYNLHDPGITILEVLCYALTDLGYRTNFDIKDILSRSPEDKNLAPKTIFGKPLDDNFFTAADVLSCNPVTFTDFRKLLIDIPGIKNAWFERASDGEIPVAFHKDLKSLVFAGTDPANEKRIYLGGLYEICLELEPVLVRDACGSTFFTNEGILETVYKKLNAHRNLCEDIKRVTVFGEEQIRLCAEIELRSSASPENVLLEIHKKVEEHLSPSLTFYTLQEMLQKGKSMEEIFEGRPLSIDSNGFIDTEELKKLDPKKRLYASDLYRIIMDIEGVIAIRNLSLANAIDNVVMNSGEKWCLNLTPKYRPHFDLQHSQITFYKGVLPFTTDKAIVRQRYLEEKAAKAKAKLEGYHLDLPIPEGKYRDIEDYTSIMEDFPLTYGVGKEGLKGLIDVKRKGQAKQLKGYLLFYDQLLTNYLSQLANVRALFSMSPDEDRPGKTHTYFTRLLSEVPDIQELVENFHQCEGNQEDGLPPEDFPSYLQHIAESLENYHERRNRFLDHLLARFSESFSDYVLLMFEMNGKQHDGARIIRDKTDFLSNYPQTSRNRGKGFDYSKPVGCRGEGTCGESREETETDDIENISGLEKRVGKLIGIQKSGWQNLGNGVIKKLPGGWVLTIHRQNDLILKSKPVWETEEEACDALKSWQKYIGNEQYYRRLTYEVSGEKEYGLVLKNKDGEDIAAGVQRYPSIGRYCQARDKYFSLLQTVPEEKIKWESGENGNSFVIEDENGLEILRFYGEEENLETFREVIKEKKHYCRKAYDVDHNQEYGFTLVNENDECIAQGTKRYLDSEAREDDIYWLIGQINWSGLSGQAVREEECYTFQLFDYQGEKLLFESVKGFHSVAMAMDFFAPEEEDKEGFIDWAIRDDNYEFIEKDGKHSFQLLDGEEKTVSSHPHWYESEKEALNMKQAIIFYLDGKEPDKGFEGTPGSFGFEVTDTSGNILFESIHIYPTKTAARSASLLVKVLARHRRYYKPLEDNEKELPYGFELIDRNDKPIAAHPQWFATACERDLAMDMIIYYAENLEPQYRLTKKEEKYFIDLVSPDGKDLLVGSTAFADEASAKASWENFLTRASRTENYRFTDAADSKYPFGFELLDNEGKVMARSAISYATQAESNMALRAIIQLVRHTEWLVNISGETGSYLFWVGDSQESKLLQSVGDYPDETAVNAGLKQVLELGQHLHNYQKTENFGFELVDANGQVLANHPDQYESDAEVDAAIFMVINYIRNDAPSIEIPNIGGAFRAEIYDEKGKVAFTGIKIHSDKTSALSELEELFELASSAKNYRLTEAGQNRCQNGFQLVSKEGEILANHPFFYATPQERDEVMANIFGWLTYGEKITKDVIKAFPLFGFQLKDNEGNPVLSGVVDFESEDEAYEAFAEFITVATDLDNYKTDIGGEKPGFIIVNPKGEVLAKSEGESETEEARDEAMKSLWLTIKLRSTDHRIFQDEEQGKWHFVIGDDEGKDFLLGDLYLDSEPEAREALISTFEKASSKSHYKSVLTEEENTFSFHLVDDEENMLARSAGVGFGSEEDMDQAIEDYILFLTDQKIDPLIIETKKKYHIELEDFSEKVILQGNKKHYSLQSAKSEWAKITEAAASSSNFDIIYDNLNCLYKVVLHKDEVALAESTQKMTSRTQAEKWINLVALILKKQSPHGDANGTDCGYYFFLRPGDGTETIEEEIKDIEIRGTKLFPTSSEALRGSEKIAGLMRDDDHFVAEAVDTEWQLVLKDDHGSPIASVTPQFDDETAAVNTRDKLREFLESGGELGCEKEEIVGTVQQEEAYGCVVQKGDNVFLEAQGIKDKESARATCNLIHELGQIEERYNLITNEEECLYGFELTDKEGIPIATHPIYYFTARERDEALAMTMSIVNREGLHLVEHILLRPRKIALQQAYRFELIENEDHTVILQGSISYPNLEEAMQGYNGMWVALWKYAAGEAEWVEKIDDLEGPCPYAFKIFAPFEDDDKFIIAESVGGFGTGEKRDSQLDALVQIISELENEPEGSPDLPEHLDVKFSPLRSDDDLKGCQLMKPVLEHQKPGETVPPYYYDPYSFRATVVLPYWPVRFQQPEFRSFIEATLRQEAPAHVFLRICWVDTKHMKEFEDAYCHWVSTLQIGPDACDASEAKNKLIKTLCKLRSVYPVASLHDCKEPAEDRNRIVLNYSIIGSANSSSHGKPQ</sequence>
<keyword evidence="2" id="KW-1185">Reference proteome</keyword>
<evidence type="ECO:0000313" key="1">
    <source>
        <dbReference type="EMBL" id="MFC4873929.1"/>
    </source>
</evidence>
<evidence type="ECO:0000313" key="2">
    <source>
        <dbReference type="Proteomes" id="UP001595818"/>
    </source>
</evidence>